<name>A0A0C3H684_OIDMZ</name>
<feature type="region of interest" description="Disordered" evidence="1">
    <location>
        <begin position="1"/>
        <end position="131"/>
    </location>
</feature>
<dbReference type="InParanoid" id="A0A0C3H684"/>
<feature type="compositionally biased region" description="Polar residues" evidence="1">
    <location>
        <begin position="265"/>
        <end position="281"/>
    </location>
</feature>
<feature type="region of interest" description="Disordered" evidence="1">
    <location>
        <begin position="942"/>
        <end position="1072"/>
    </location>
</feature>
<dbReference type="Proteomes" id="UP000054321">
    <property type="component" value="Unassembled WGS sequence"/>
</dbReference>
<protein>
    <recommendedName>
        <fullName evidence="4">AGC-kinase C-terminal domain-containing protein</fullName>
    </recommendedName>
</protein>
<feature type="region of interest" description="Disordered" evidence="1">
    <location>
        <begin position="763"/>
        <end position="803"/>
    </location>
</feature>
<accession>A0A0C3H684</accession>
<reference evidence="2 3" key="1">
    <citation type="submission" date="2014-04" db="EMBL/GenBank/DDBJ databases">
        <authorList>
            <consortium name="DOE Joint Genome Institute"/>
            <person name="Kuo A."/>
            <person name="Martino E."/>
            <person name="Perotto S."/>
            <person name="Kohler A."/>
            <person name="Nagy L.G."/>
            <person name="Floudas D."/>
            <person name="Copeland A."/>
            <person name="Barry K.W."/>
            <person name="Cichocki N."/>
            <person name="Veneault-Fourrey C."/>
            <person name="LaButti K."/>
            <person name="Lindquist E.A."/>
            <person name="Lipzen A."/>
            <person name="Lundell T."/>
            <person name="Morin E."/>
            <person name="Murat C."/>
            <person name="Sun H."/>
            <person name="Tunlid A."/>
            <person name="Henrissat B."/>
            <person name="Grigoriev I.V."/>
            <person name="Hibbett D.S."/>
            <person name="Martin F."/>
            <person name="Nordberg H.P."/>
            <person name="Cantor M.N."/>
            <person name="Hua S.X."/>
        </authorList>
    </citation>
    <scope>NUCLEOTIDE SEQUENCE [LARGE SCALE GENOMIC DNA]</scope>
    <source>
        <strain evidence="2 3">Zn</strain>
    </source>
</reference>
<gene>
    <name evidence="2" type="ORF">OIDMADRAFT_143184</name>
</gene>
<evidence type="ECO:0008006" key="4">
    <source>
        <dbReference type="Google" id="ProtNLM"/>
    </source>
</evidence>
<feature type="compositionally biased region" description="Polar residues" evidence="1">
    <location>
        <begin position="942"/>
        <end position="953"/>
    </location>
</feature>
<evidence type="ECO:0000256" key="1">
    <source>
        <dbReference type="SAM" id="MobiDB-lite"/>
    </source>
</evidence>
<proteinExistence type="predicted"/>
<feature type="compositionally biased region" description="Basic and acidic residues" evidence="1">
    <location>
        <begin position="1024"/>
        <end position="1040"/>
    </location>
</feature>
<evidence type="ECO:0000313" key="3">
    <source>
        <dbReference type="Proteomes" id="UP000054321"/>
    </source>
</evidence>
<feature type="compositionally biased region" description="Acidic residues" evidence="1">
    <location>
        <begin position="488"/>
        <end position="498"/>
    </location>
</feature>
<feature type="compositionally biased region" description="Basic and acidic residues" evidence="1">
    <location>
        <begin position="403"/>
        <end position="414"/>
    </location>
</feature>
<feature type="compositionally biased region" description="Low complexity" evidence="1">
    <location>
        <begin position="577"/>
        <end position="588"/>
    </location>
</feature>
<feature type="compositionally biased region" description="Basic residues" evidence="1">
    <location>
        <begin position="1"/>
        <end position="11"/>
    </location>
</feature>
<evidence type="ECO:0000313" key="2">
    <source>
        <dbReference type="EMBL" id="KIN03656.1"/>
    </source>
</evidence>
<feature type="compositionally biased region" description="Basic and acidic residues" evidence="1">
    <location>
        <begin position="435"/>
        <end position="458"/>
    </location>
</feature>
<dbReference type="AlphaFoldDB" id="A0A0C3H684"/>
<dbReference type="OrthoDB" id="5408302at2759"/>
<feature type="compositionally biased region" description="Polar residues" evidence="1">
    <location>
        <begin position="607"/>
        <end position="624"/>
    </location>
</feature>
<feature type="compositionally biased region" description="Basic and acidic residues" evidence="1">
    <location>
        <begin position="86"/>
        <end position="109"/>
    </location>
</feature>
<feature type="region of interest" description="Disordered" evidence="1">
    <location>
        <begin position="672"/>
        <end position="738"/>
    </location>
</feature>
<sequence>MFSYLRPHRRTPSNPTSPGAEQAPSWEASLRTASNHAHPQRYPGVRSADSTTNAHQALPFPPIARVSSADGDPLLDTKGGNSRPVPYEREHAAWNHDNSRENARPRDMHIFSNVPRKPIGGSERPDSAGNLLPLQQPSFQHVRPQMAMGQDFSQAQRPDPNPSFVRQATGTRLPTPPPSTANTIAAFESSRAGKRLNLLNPMSLLARRRTNNVIPQSSTESAISSRVGNFNDSFDPRIKGTVVHDFSAPRPRRVAPSNAPLIDGNNANRPKQLHQTPQFQSRRPFPTDEIVGGARTTENLVFRQDEEEQYPAVRQHVRKASDLLDLTVPRPRYAEDGQRPRSKPNSNVAENGTHRQISSGSAEPNGPAQTKGRSSPGEARRISIDPASTSPKSTLSKKRQSRKASDVSAKDAGGHPKPMKSTSSRFSFDMIGAAEQERLLEDRHRQRALEKENEKAEGEFDDFDEDFNYDNIDDDDDLEERIPGVNADYDDDDDDDEPYNYLQQQVPHLNGAGAGVASSLGSGNVTAFSFGQQLATQLSPYSPIMAQDTNGDANDSTSTDETPSNNISPISKTWRASSTFGPPTSSSTVAGLGNRDLRTGLSVQAGLKSSKSTDSNTSEYSQPSGMEHDDLYYDDGLIEGLLEGHEPGEFDESVFDTVDTDNYGRPLKPVTLLPTLYSPPTLPPDIAPSEKSAESQSDVQSSKQKDTVPTETSCPNVALAPQPSVAGMGRDRQPAQPNHLTHDSLAAYQSALAAAAFDAAASGRFRRDSTQTIPTPSEQEDTQPGLISDSSHTSHYEPFSPNYDFEDDFDYDDALDDDPIIAAANAEVLANDMDGFYGQEFGFYSAPSGEAEYANGGYFGPRGVERVGRSTSGRIVSREPNLTPITERSEYSNRNSFMSIPVHRPDSVINPGLAQLADMPEYEGDMSLDALLKLRRGAWGGSQVSLHSSNGSPRSVAGEEVSPIGQLPPWTQGIVSTLPMGGHRRQNSGLSGFSIASEVASGVQSNQSPAPASPTVAPLSYPLHEPRESTKEGKEKDSVVRKHRYSGSSESISYSKEDDPQSPTGERWVLERRRTSEHGVELLGREVISGGAI</sequence>
<organism evidence="2 3">
    <name type="scientific">Oidiodendron maius (strain Zn)</name>
    <dbReference type="NCBI Taxonomy" id="913774"/>
    <lineage>
        <taxon>Eukaryota</taxon>
        <taxon>Fungi</taxon>
        <taxon>Dikarya</taxon>
        <taxon>Ascomycota</taxon>
        <taxon>Pezizomycotina</taxon>
        <taxon>Leotiomycetes</taxon>
        <taxon>Leotiomycetes incertae sedis</taxon>
        <taxon>Myxotrichaceae</taxon>
        <taxon>Oidiodendron</taxon>
    </lineage>
</organism>
<feature type="compositionally biased region" description="Polar residues" evidence="1">
    <location>
        <begin position="547"/>
        <end position="576"/>
    </location>
</feature>
<dbReference type="HOGENOM" id="CLU_003071_2_0_1"/>
<feature type="region of interest" description="Disordered" evidence="1">
    <location>
        <begin position="323"/>
        <end position="500"/>
    </location>
</feature>
<feature type="compositionally biased region" description="Acidic residues" evidence="1">
    <location>
        <begin position="459"/>
        <end position="479"/>
    </location>
</feature>
<feature type="region of interest" description="Disordered" evidence="1">
    <location>
        <begin position="248"/>
        <end position="290"/>
    </location>
</feature>
<dbReference type="STRING" id="913774.A0A0C3H684"/>
<feature type="compositionally biased region" description="Polar residues" evidence="1">
    <location>
        <begin position="343"/>
        <end position="373"/>
    </location>
</feature>
<dbReference type="EMBL" id="KN832873">
    <property type="protein sequence ID" value="KIN03656.1"/>
    <property type="molecule type" value="Genomic_DNA"/>
</dbReference>
<feature type="region of interest" description="Disordered" evidence="1">
    <location>
        <begin position="541"/>
        <end position="632"/>
    </location>
</feature>
<keyword evidence="3" id="KW-1185">Reference proteome</keyword>
<reference evidence="3" key="2">
    <citation type="submission" date="2015-01" db="EMBL/GenBank/DDBJ databases">
        <title>Evolutionary Origins and Diversification of the Mycorrhizal Mutualists.</title>
        <authorList>
            <consortium name="DOE Joint Genome Institute"/>
            <consortium name="Mycorrhizal Genomics Consortium"/>
            <person name="Kohler A."/>
            <person name="Kuo A."/>
            <person name="Nagy L.G."/>
            <person name="Floudas D."/>
            <person name="Copeland A."/>
            <person name="Barry K.W."/>
            <person name="Cichocki N."/>
            <person name="Veneault-Fourrey C."/>
            <person name="LaButti K."/>
            <person name="Lindquist E.A."/>
            <person name="Lipzen A."/>
            <person name="Lundell T."/>
            <person name="Morin E."/>
            <person name="Murat C."/>
            <person name="Riley R."/>
            <person name="Ohm R."/>
            <person name="Sun H."/>
            <person name="Tunlid A."/>
            <person name="Henrissat B."/>
            <person name="Grigoriev I.V."/>
            <person name="Hibbett D.S."/>
            <person name="Martin F."/>
        </authorList>
    </citation>
    <scope>NUCLEOTIDE SEQUENCE [LARGE SCALE GENOMIC DNA]</scope>
    <source>
        <strain evidence="3">Zn</strain>
    </source>
</reference>